<feature type="non-terminal residue" evidence="3">
    <location>
        <position position="1"/>
    </location>
</feature>
<dbReference type="Proteomes" id="UP000681967">
    <property type="component" value="Unassembled WGS sequence"/>
</dbReference>
<evidence type="ECO:0000313" key="2">
    <source>
        <dbReference type="EMBL" id="CAF4711137.1"/>
    </source>
</evidence>
<reference evidence="3" key="1">
    <citation type="submission" date="2021-02" db="EMBL/GenBank/DDBJ databases">
        <authorList>
            <person name="Nowell W R."/>
        </authorList>
    </citation>
    <scope>NUCLEOTIDE SEQUENCE</scope>
</reference>
<proteinExistence type="predicted"/>
<evidence type="ECO:0000313" key="3">
    <source>
        <dbReference type="EMBL" id="CAF4720266.1"/>
    </source>
</evidence>
<sequence>ESSGGKQRVTQRRKRSSDIPNLSESSAVKNLSFKCEFNETLNRQESVDSPSADLNDKSILKSLQEGILRTNLKSWQTDLE</sequence>
<comment type="caution">
    <text evidence="3">The sequence shown here is derived from an EMBL/GenBank/DDBJ whole genome shotgun (WGS) entry which is preliminary data.</text>
</comment>
<feature type="non-terminal residue" evidence="3">
    <location>
        <position position="80"/>
    </location>
</feature>
<dbReference type="EMBL" id="CAJOBJ010130795">
    <property type="protein sequence ID" value="CAF4720266.1"/>
    <property type="molecule type" value="Genomic_DNA"/>
</dbReference>
<accession>A0A8S3AJ06</accession>
<evidence type="ECO:0000313" key="4">
    <source>
        <dbReference type="Proteomes" id="UP000681720"/>
    </source>
</evidence>
<name>A0A8S3AJ06_9BILA</name>
<feature type="region of interest" description="Disordered" evidence="1">
    <location>
        <begin position="1"/>
        <end position="23"/>
    </location>
</feature>
<protein>
    <submittedName>
        <fullName evidence="3">Uncharacterized protein</fullName>
    </submittedName>
</protein>
<evidence type="ECO:0000256" key="1">
    <source>
        <dbReference type="SAM" id="MobiDB-lite"/>
    </source>
</evidence>
<dbReference type="Proteomes" id="UP000681720">
    <property type="component" value="Unassembled WGS sequence"/>
</dbReference>
<organism evidence="3 4">
    <name type="scientific">Rotaria magnacalcarata</name>
    <dbReference type="NCBI Taxonomy" id="392030"/>
    <lineage>
        <taxon>Eukaryota</taxon>
        <taxon>Metazoa</taxon>
        <taxon>Spiralia</taxon>
        <taxon>Gnathifera</taxon>
        <taxon>Rotifera</taxon>
        <taxon>Eurotatoria</taxon>
        <taxon>Bdelloidea</taxon>
        <taxon>Philodinida</taxon>
        <taxon>Philodinidae</taxon>
        <taxon>Rotaria</taxon>
    </lineage>
</organism>
<dbReference type="EMBL" id="CAJOBH010120958">
    <property type="protein sequence ID" value="CAF4711137.1"/>
    <property type="molecule type" value="Genomic_DNA"/>
</dbReference>
<dbReference type="AlphaFoldDB" id="A0A8S3AJ06"/>
<gene>
    <name evidence="2" type="ORF">BYL167_LOCUS44489</name>
    <name evidence="3" type="ORF">GIL414_LOCUS43816</name>
</gene>